<evidence type="ECO:0000256" key="1">
    <source>
        <dbReference type="SAM" id="Phobius"/>
    </source>
</evidence>
<gene>
    <name evidence="2" type="ORF">CCACVL1_04957</name>
</gene>
<dbReference type="OMA" id="HIITIND"/>
<comment type="caution">
    <text evidence="2">The sequence shown here is derived from an EMBL/GenBank/DDBJ whole genome shotgun (WGS) entry which is preliminary data.</text>
</comment>
<keyword evidence="3" id="KW-1185">Reference proteome</keyword>
<dbReference type="STRING" id="210143.A0A1R3JNG2"/>
<name>A0A1R3JNG2_COCAP</name>
<keyword evidence="1" id="KW-0812">Transmembrane</keyword>
<dbReference type="PANTHER" id="PTHR31170">
    <property type="entry name" value="BNAC04G53230D PROTEIN"/>
    <property type="match status" value="1"/>
</dbReference>
<dbReference type="EMBL" id="AWWV01007451">
    <property type="protein sequence ID" value="OMO96419.1"/>
    <property type="molecule type" value="Genomic_DNA"/>
</dbReference>
<evidence type="ECO:0000313" key="2">
    <source>
        <dbReference type="EMBL" id="OMO96419.1"/>
    </source>
</evidence>
<accession>A0A1R3JNG2</accession>
<protein>
    <submittedName>
        <fullName evidence="2">Uncharacterized protein</fullName>
    </submittedName>
</protein>
<keyword evidence="1" id="KW-1133">Transmembrane helix</keyword>
<dbReference type="Gramene" id="OMO96419">
    <property type="protein sequence ID" value="OMO96419"/>
    <property type="gene ID" value="CCACVL1_04957"/>
</dbReference>
<organism evidence="2 3">
    <name type="scientific">Corchorus capsularis</name>
    <name type="common">Jute</name>
    <dbReference type="NCBI Taxonomy" id="210143"/>
    <lineage>
        <taxon>Eukaryota</taxon>
        <taxon>Viridiplantae</taxon>
        <taxon>Streptophyta</taxon>
        <taxon>Embryophyta</taxon>
        <taxon>Tracheophyta</taxon>
        <taxon>Spermatophyta</taxon>
        <taxon>Magnoliopsida</taxon>
        <taxon>eudicotyledons</taxon>
        <taxon>Gunneridae</taxon>
        <taxon>Pentapetalae</taxon>
        <taxon>rosids</taxon>
        <taxon>malvids</taxon>
        <taxon>Malvales</taxon>
        <taxon>Malvaceae</taxon>
        <taxon>Grewioideae</taxon>
        <taxon>Apeibeae</taxon>
        <taxon>Corchorus</taxon>
    </lineage>
</organism>
<dbReference type="AlphaFoldDB" id="A0A1R3JNG2"/>
<dbReference type="Proteomes" id="UP000188268">
    <property type="component" value="Unassembled WGS sequence"/>
</dbReference>
<reference evidence="2 3" key="1">
    <citation type="submission" date="2013-09" db="EMBL/GenBank/DDBJ databases">
        <title>Corchorus capsularis genome sequencing.</title>
        <authorList>
            <person name="Alam M."/>
            <person name="Haque M.S."/>
            <person name="Islam M.S."/>
            <person name="Emdad E.M."/>
            <person name="Islam M.M."/>
            <person name="Ahmed B."/>
            <person name="Halim A."/>
            <person name="Hossen Q.M.M."/>
            <person name="Hossain M.Z."/>
            <person name="Ahmed R."/>
            <person name="Khan M.M."/>
            <person name="Islam R."/>
            <person name="Rashid M.M."/>
            <person name="Khan S.A."/>
            <person name="Rahman M.S."/>
            <person name="Alam M."/>
        </authorList>
    </citation>
    <scope>NUCLEOTIDE SEQUENCE [LARGE SCALE GENOMIC DNA]</scope>
    <source>
        <strain evidence="3">cv. CVL-1</strain>
        <tissue evidence="2">Whole seedling</tissue>
    </source>
</reference>
<dbReference type="PANTHER" id="PTHR31170:SF17">
    <property type="match status" value="1"/>
</dbReference>
<keyword evidence="1" id="KW-0472">Membrane</keyword>
<dbReference type="Pfam" id="PF03140">
    <property type="entry name" value="DUF247"/>
    <property type="match status" value="1"/>
</dbReference>
<feature type="transmembrane region" description="Helical" evidence="1">
    <location>
        <begin position="489"/>
        <end position="515"/>
    </location>
</feature>
<dbReference type="OrthoDB" id="672127at2759"/>
<proteinExistence type="predicted"/>
<dbReference type="InterPro" id="IPR004158">
    <property type="entry name" value="DUF247_pln"/>
</dbReference>
<evidence type="ECO:0000313" key="3">
    <source>
        <dbReference type="Proteomes" id="UP000188268"/>
    </source>
</evidence>
<sequence>MEGVDGHFHPTAGNVTDSAYVPFISYLQHRLIRLGRRKFKLTRNRSPCDDQESDEEEVDSPADMFRWSTILKVPHRLRKVSEDAYTPQIISIGPYHRGLPHLKEMEEYKKQCLTRFTEKIGQEKVDRYMKDMNIEEARKFYSPSLDLAGKPEAFKEMILLDGVFLVELLCAKKIWDIAPIFKIKWIQNALLHDLLLLENQVPFFVLADLYRLTVEDNPKDGKGFASKAFSVLFTLLPGPRDFMFRYHIITINDTTDNIMHLLSLVHDRWSPSVEGIQRHEKFYCGKKGKKVQGDKESGVIISTKGESSYLKYWKRWFARDDENLGEGLAEWQSIRCATELEEAGIKFVKTGVNRWNNVGSLFDISFKDATLKIPTLVVDDNTERLFRNLIAYELYAQGSTYVMDYVTFMDNLINSDKDVKLFRLSGVIVNLLGDDEAVAQMINKLRDHVTLSGDLFYYEEIFVDVKKHCGRRWNIWKAKLRRDYFNSPWALLSFMAALLIVLLTIGSFVTSLLALG</sequence>